<dbReference type="InterPro" id="IPR003029">
    <property type="entry name" value="S1_domain"/>
</dbReference>
<evidence type="ECO:0000259" key="8">
    <source>
        <dbReference type="PROSITE" id="PS50126"/>
    </source>
</evidence>
<dbReference type="Pfam" id="PF08529">
    <property type="entry name" value="NusA_N"/>
    <property type="match status" value="1"/>
</dbReference>
<dbReference type="HAMAP" id="MF_00945_B">
    <property type="entry name" value="NusA_B"/>
    <property type="match status" value="1"/>
</dbReference>
<organism evidence="9 10">
    <name type="scientific">Marinomonas ostreistagni</name>
    <dbReference type="NCBI Taxonomy" id="359209"/>
    <lineage>
        <taxon>Bacteria</taxon>
        <taxon>Pseudomonadati</taxon>
        <taxon>Pseudomonadota</taxon>
        <taxon>Gammaproteobacteria</taxon>
        <taxon>Oceanospirillales</taxon>
        <taxon>Oceanospirillaceae</taxon>
        <taxon>Marinomonas</taxon>
    </lineage>
</organism>
<dbReference type="InterPro" id="IPR030842">
    <property type="entry name" value="TF_NusA_bacterial"/>
</dbReference>
<evidence type="ECO:0000256" key="5">
    <source>
        <dbReference type="ARBA" id="ARBA00023015"/>
    </source>
</evidence>
<comment type="subunit">
    <text evidence="7">Monomer. Binds directly to the core enzyme of the DNA-dependent RNA polymerase and to nascent RNA.</text>
</comment>
<dbReference type="CDD" id="cd04455">
    <property type="entry name" value="S1_NusA"/>
    <property type="match status" value="1"/>
</dbReference>
<name>A0ABS0Z820_9GAMM</name>
<dbReference type="Pfam" id="PF26594">
    <property type="entry name" value="KH_NusA_2nd"/>
    <property type="match status" value="1"/>
</dbReference>
<feature type="domain" description="S1 motif" evidence="8">
    <location>
        <begin position="137"/>
        <end position="202"/>
    </location>
</feature>
<dbReference type="Pfam" id="PF14520">
    <property type="entry name" value="HHH_5"/>
    <property type="match status" value="1"/>
</dbReference>
<dbReference type="SUPFAM" id="SSF69705">
    <property type="entry name" value="Transcription factor NusA, N-terminal domain"/>
    <property type="match status" value="1"/>
</dbReference>
<dbReference type="InterPro" id="IPR010995">
    <property type="entry name" value="DNA_repair_Rad51/TF_NusA_a-hlx"/>
</dbReference>
<evidence type="ECO:0000256" key="1">
    <source>
        <dbReference type="ARBA" id="ARBA00022472"/>
    </source>
</evidence>
<dbReference type="Pfam" id="PF13184">
    <property type="entry name" value="KH_NusA_1st"/>
    <property type="match status" value="1"/>
</dbReference>
<comment type="subcellular location">
    <subcellularLocation>
        <location evidence="7">Cytoplasm</location>
    </subcellularLocation>
</comment>
<dbReference type="SUPFAM" id="SSF47794">
    <property type="entry name" value="Rad51 N-terminal domain-like"/>
    <property type="match status" value="2"/>
</dbReference>
<dbReference type="Pfam" id="PF00575">
    <property type="entry name" value="S1"/>
    <property type="match status" value="1"/>
</dbReference>
<keyword evidence="10" id="KW-1185">Reference proteome</keyword>
<dbReference type="InterPro" id="IPR004087">
    <property type="entry name" value="KH_dom"/>
</dbReference>
<dbReference type="Gene3D" id="3.30.300.20">
    <property type="match status" value="2"/>
</dbReference>
<keyword evidence="2 7" id="KW-0963">Cytoplasm</keyword>
<keyword evidence="4 7" id="KW-0694">RNA-binding</keyword>
<gene>
    <name evidence="7 9" type="primary">nusA</name>
    <name evidence="9" type="ORF">JHD44_03885</name>
</gene>
<dbReference type="NCBIfam" id="TIGR01954">
    <property type="entry name" value="nusA_Cterm_rpt"/>
    <property type="match status" value="2"/>
</dbReference>
<sequence length="496" mass="55067">MSKEILLVVEAVSNEKDVPKQVIFEAVETALASAAKRRFEGEVKVRVSIDQRTGDYKTFRQWDIVADEDYSAPDSELTTDDMEEMGLALGAGEIFEEEIESEEFGRIAAQTAKQVIVQKVREAERAKMVAQYSDKVGKLVHGQVKKVTRDSLIIDLGENAEASLPKDALINRETFRLNDRIRALLQEIREDNRGSQLVLSRTSPEFMVELFRLEVPEIAEEVIEIRGAARDPGLRAKIAVKTSDRRIDPIGACVGMRGARVQAVSNEMNGERVDIVLWDDNPAQLVINAMAPAEVDSIVIDEDSHSMDVAVKSDNLAQAIGRNGQNVRLASALTGWTLNVMTAEDAQAKQQEESQKLIDLFVTALDIDDDLAIQLVEEGFATIEEVAYVPMEEMLDIDGFDEDLVNELRTRAKEALLNQALQAEEQLESAKPAQDLLEMEGMDNHLALVLASKGVITMEDLAEQSVDELLEIDEMDEERAAALILTARAPWFAESE</sequence>
<evidence type="ECO:0000256" key="2">
    <source>
        <dbReference type="ARBA" id="ARBA00022490"/>
    </source>
</evidence>
<keyword evidence="6 7" id="KW-0804">Transcription</keyword>
<dbReference type="SUPFAM" id="SSF54814">
    <property type="entry name" value="Prokaryotic type KH domain (KH-domain type II)"/>
    <property type="match status" value="2"/>
</dbReference>
<dbReference type="PANTHER" id="PTHR22648:SF0">
    <property type="entry name" value="TRANSCRIPTION TERMINATION_ANTITERMINATION PROTEIN NUSA"/>
    <property type="match status" value="1"/>
</dbReference>
<dbReference type="InterPro" id="IPR058582">
    <property type="entry name" value="KH_NusA_2nd"/>
</dbReference>
<keyword evidence="3 7" id="KW-0889">Transcription antitermination</keyword>
<dbReference type="SMART" id="SM00322">
    <property type="entry name" value="KH"/>
    <property type="match status" value="2"/>
</dbReference>
<dbReference type="CDD" id="cd22529">
    <property type="entry name" value="KH-II_NusA_rpt2"/>
    <property type="match status" value="1"/>
</dbReference>
<dbReference type="InterPro" id="IPR012340">
    <property type="entry name" value="NA-bd_OB-fold"/>
</dbReference>
<dbReference type="PROSITE" id="PS50084">
    <property type="entry name" value="KH_TYPE_1"/>
    <property type="match status" value="1"/>
</dbReference>
<comment type="caution">
    <text evidence="9">The sequence shown here is derived from an EMBL/GenBank/DDBJ whole genome shotgun (WGS) entry which is preliminary data.</text>
</comment>
<evidence type="ECO:0000313" key="10">
    <source>
        <dbReference type="Proteomes" id="UP000598488"/>
    </source>
</evidence>
<evidence type="ECO:0000256" key="6">
    <source>
        <dbReference type="ARBA" id="ARBA00023163"/>
    </source>
</evidence>
<dbReference type="InterPro" id="IPR036555">
    <property type="entry name" value="NusA_N_sf"/>
</dbReference>
<evidence type="ECO:0000256" key="3">
    <source>
        <dbReference type="ARBA" id="ARBA00022814"/>
    </source>
</evidence>
<keyword evidence="5 7" id="KW-0805">Transcription regulation</keyword>
<evidence type="ECO:0000313" key="9">
    <source>
        <dbReference type="EMBL" id="MBJ7549808.1"/>
    </source>
</evidence>
<dbReference type="SMART" id="SM00316">
    <property type="entry name" value="S1"/>
    <property type="match status" value="1"/>
</dbReference>
<dbReference type="PANTHER" id="PTHR22648">
    <property type="entry name" value="TRANSCRIPTION TERMINATION FACTOR NUSA"/>
    <property type="match status" value="1"/>
</dbReference>
<comment type="function">
    <text evidence="7">Participates in both transcription termination and antitermination.</text>
</comment>
<dbReference type="InterPro" id="IPR025249">
    <property type="entry name" value="TF_NusA_KH_1st"/>
</dbReference>
<evidence type="ECO:0000256" key="4">
    <source>
        <dbReference type="ARBA" id="ARBA00022884"/>
    </source>
</evidence>
<accession>A0ABS0Z820</accession>
<proteinExistence type="inferred from homology"/>
<dbReference type="InterPro" id="IPR010213">
    <property type="entry name" value="TF_NusA"/>
</dbReference>
<dbReference type="InterPro" id="IPR013735">
    <property type="entry name" value="TF_NusA_N"/>
</dbReference>
<dbReference type="InterPro" id="IPR009019">
    <property type="entry name" value="KH_sf_prok-type"/>
</dbReference>
<reference evidence="9 10" key="1">
    <citation type="submission" date="2020-12" db="EMBL/GenBank/DDBJ databases">
        <title>Comparative genome analysis of fungal antagonists Marinomonas ostreistagni 398 and M. spartinae 468.</title>
        <authorList>
            <person name="Fields J.L."/>
            <person name="Mavrodi O.V."/>
            <person name="Biber P.D."/>
            <person name="Indest K.J."/>
            <person name="Mavrodi D.V."/>
        </authorList>
    </citation>
    <scope>NUCLEOTIDE SEQUENCE [LARGE SCALE GENOMIC DNA]</scope>
    <source>
        <strain evidence="9 10">USM7</strain>
    </source>
</reference>
<keyword evidence="1 7" id="KW-0806">Transcription termination</keyword>
<dbReference type="Proteomes" id="UP000598488">
    <property type="component" value="Unassembled WGS sequence"/>
</dbReference>
<dbReference type="CDD" id="cd02134">
    <property type="entry name" value="KH-II_NusA_rpt1"/>
    <property type="match status" value="1"/>
</dbReference>
<dbReference type="EMBL" id="JAEMUH010000003">
    <property type="protein sequence ID" value="MBJ7549808.1"/>
    <property type="molecule type" value="Genomic_DNA"/>
</dbReference>
<dbReference type="Gene3D" id="2.40.50.140">
    <property type="entry name" value="Nucleic acid-binding proteins"/>
    <property type="match status" value="1"/>
</dbReference>
<dbReference type="InterPro" id="IPR015946">
    <property type="entry name" value="KH_dom-like_a/b"/>
</dbReference>
<dbReference type="Gene3D" id="1.10.150.20">
    <property type="entry name" value="5' to 3' exonuclease, C-terminal subdomain"/>
    <property type="match status" value="2"/>
</dbReference>
<dbReference type="InterPro" id="IPR010214">
    <property type="entry name" value="Tscrpt_termin_fac_NusA_C_rpt"/>
</dbReference>
<dbReference type="Gene3D" id="3.30.1480.10">
    <property type="entry name" value="NusA, N-terminal domain"/>
    <property type="match status" value="1"/>
</dbReference>
<dbReference type="NCBIfam" id="TIGR01953">
    <property type="entry name" value="NusA"/>
    <property type="match status" value="1"/>
</dbReference>
<evidence type="ECO:0000256" key="7">
    <source>
        <dbReference type="HAMAP-Rule" id="MF_00945"/>
    </source>
</evidence>
<dbReference type="PROSITE" id="PS50126">
    <property type="entry name" value="S1"/>
    <property type="match status" value="1"/>
</dbReference>
<dbReference type="SUPFAM" id="SSF50249">
    <property type="entry name" value="Nucleic acid-binding proteins"/>
    <property type="match status" value="1"/>
</dbReference>
<dbReference type="RefSeq" id="WP_199461285.1">
    <property type="nucleotide sequence ID" value="NZ_JAEMUH010000003.1"/>
</dbReference>
<protein>
    <recommendedName>
        <fullName evidence="7">Transcription termination/antitermination protein NusA</fullName>
    </recommendedName>
</protein>
<comment type="similarity">
    <text evidence="7">Belongs to the NusA family.</text>
</comment>